<organism evidence="1 2">
    <name type="scientific">Candida boidinii</name>
    <name type="common">Yeast</name>
    <dbReference type="NCBI Taxonomy" id="5477"/>
    <lineage>
        <taxon>Eukaryota</taxon>
        <taxon>Fungi</taxon>
        <taxon>Dikarya</taxon>
        <taxon>Ascomycota</taxon>
        <taxon>Saccharomycotina</taxon>
        <taxon>Pichiomycetes</taxon>
        <taxon>Pichiales</taxon>
        <taxon>Pichiaceae</taxon>
        <taxon>Ogataea</taxon>
        <taxon>Ogataea/Candida clade</taxon>
    </lineage>
</organism>
<name>A0ACB5TIF7_CANBO</name>
<protein>
    <submittedName>
        <fullName evidence="1">Unnamed protein product</fullName>
    </submittedName>
</protein>
<reference evidence="1" key="1">
    <citation type="submission" date="2023-04" db="EMBL/GenBank/DDBJ databases">
        <title>Candida boidinii NBRC 1967.</title>
        <authorList>
            <person name="Ichikawa N."/>
            <person name="Sato H."/>
            <person name="Tonouchi N."/>
        </authorList>
    </citation>
    <scope>NUCLEOTIDE SEQUENCE</scope>
    <source>
        <strain evidence="1">NBRC 1967</strain>
    </source>
</reference>
<evidence type="ECO:0000313" key="1">
    <source>
        <dbReference type="EMBL" id="GME88985.1"/>
    </source>
</evidence>
<sequence>MLEKTTVGSISLGDIIYSAIKPIVRMYLIIGSGFLLTRKGLLSIETTRALSDLVLICFMPALFFDKIVSNISIDDLETIGVICLSALAMYCFNGIVTTIIIATTPIPKLWRGNALLAGIMQNVSDLPIAYIQSLATGLVFTEEQGEKGVSFVIIWVCMYIFFQFNLGLFQLVEYDYKATEKYELECEDDQEKNISSSDDIDQDDESDDTKESNSKFNPNDNGNSNNNNNNIEKSQSVTKKPSILKVNNQNNKQKNSVNGVNNSTIMNDEATEISKLTINDFDAEGELVRPISHISTLSSAIPADNEEEEEGDSSSLTDESFDSMELAPRLLTEKKPRSNSNNTTHSKVSFKSNHTITSINSNNNKNSNELSRSLSKNSKMSKMSKISTKQQSHIQKPLISFTPIAKIPSARIHNDDYYHLSRNISNTASSVRHRSTGNHQTHSENASISMNQDDPTIDTIDTALDTESSLPPTSLKGLATRHTHTNTNPLVQPLTKIKSNATDKKSIRSFGSIRSITHTVTNAFSGSGSEADETHSYPGNDNYNDDDDDDDDINSLDSRLIAAPTMTEALVREYSRVEPYNRNIPTSIAIATETNLSKKDIEKSGENIPFIKKYKLNWLVFLLKNFLKPNSVVLIVSLAIALIPWTKALFVETKTYIPNAPDGQPPLSFILQYTEYLGQPCVPVGLLLLGSTIARLEINELPKGFWKSVIAHTVYRLCVLPIIGIVIVNRFIKINWIKNPIVVLVNCMEFSLPSPTIQIYLNASNMRPNMKSHLQLDCLALYILAQYATLFISLPFVVSYTIKVVLDY</sequence>
<dbReference type="EMBL" id="BSXV01000413">
    <property type="protein sequence ID" value="GME88985.1"/>
    <property type="molecule type" value="Genomic_DNA"/>
</dbReference>
<comment type="caution">
    <text evidence="1">The sequence shown here is derived from an EMBL/GenBank/DDBJ whole genome shotgun (WGS) entry which is preliminary data.</text>
</comment>
<proteinExistence type="predicted"/>
<keyword evidence="2" id="KW-1185">Reference proteome</keyword>
<evidence type="ECO:0000313" key="2">
    <source>
        <dbReference type="Proteomes" id="UP001165101"/>
    </source>
</evidence>
<accession>A0ACB5TIF7</accession>
<gene>
    <name evidence="1" type="ORF">Cboi01_000120200</name>
</gene>
<dbReference type="Proteomes" id="UP001165101">
    <property type="component" value="Unassembled WGS sequence"/>
</dbReference>